<dbReference type="GO" id="GO:0070987">
    <property type="term" value="P:error-free translesion synthesis"/>
    <property type="evidence" value="ECO:0007669"/>
    <property type="project" value="TreeGrafter"/>
</dbReference>
<proteinExistence type="inferred from homology"/>
<dbReference type="InterPro" id="IPR007474">
    <property type="entry name" value="ApaG_domain"/>
</dbReference>
<dbReference type="InterPro" id="IPR036767">
    <property type="entry name" value="ApaG_sf"/>
</dbReference>
<dbReference type="Gene3D" id="2.60.40.1470">
    <property type="entry name" value="ApaG domain"/>
    <property type="match status" value="1"/>
</dbReference>
<sequence length="125" mass="13864">MSAQFAIPIEVETFYVENQSDAAAERFVFAYTITIRNQSEQKVKLLRRYWSITDANGKHSEVYGDGVIGEQPELPPGTSYTYTSGAVLETPVGTMQGHYEMTAASGESFHAQIPVFRLAIPNILN</sequence>
<dbReference type="Pfam" id="PF04379">
    <property type="entry name" value="DUF525"/>
    <property type="match status" value="1"/>
</dbReference>
<dbReference type="PROSITE" id="PS51087">
    <property type="entry name" value="APAG"/>
    <property type="match status" value="1"/>
</dbReference>
<feature type="domain" description="ApaG" evidence="3">
    <location>
        <begin position="1"/>
        <end position="125"/>
    </location>
</feature>
<protein>
    <recommendedName>
        <fullName evidence="1 2">Protein ApaG</fullName>
    </recommendedName>
</protein>
<evidence type="ECO:0000256" key="1">
    <source>
        <dbReference type="ARBA" id="ARBA00017693"/>
    </source>
</evidence>
<dbReference type="InterPro" id="IPR023065">
    <property type="entry name" value="Uncharacterised_ApaG"/>
</dbReference>
<dbReference type="Proteomes" id="UP000283077">
    <property type="component" value="Unassembled WGS sequence"/>
</dbReference>
<dbReference type="PANTHER" id="PTHR14289">
    <property type="entry name" value="F-BOX ONLY PROTEIN 3"/>
    <property type="match status" value="1"/>
</dbReference>
<evidence type="ECO:0000313" key="5">
    <source>
        <dbReference type="Proteomes" id="UP000283077"/>
    </source>
</evidence>
<dbReference type="EMBL" id="SACS01000021">
    <property type="protein sequence ID" value="RVU33462.1"/>
    <property type="molecule type" value="Genomic_DNA"/>
</dbReference>
<evidence type="ECO:0000259" key="3">
    <source>
        <dbReference type="PROSITE" id="PS51087"/>
    </source>
</evidence>
<dbReference type="HAMAP" id="MF_00791">
    <property type="entry name" value="ApaG"/>
    <property type="match status" value="1"/>
</dbReference>
<comment type="caution">
    <text evidence="4">The sequence shown here is derived from an EMBL/GenBank/DDBJ whole genome shotgun (WGS) entry which is preliminary data.</text>
</comment>
<gene>
    <name evidence="2 4" type="primary">apaG</name>
    <name evidence="4" type="ORF">EOE67_16505</name>
</gene>
<reference evidence="4 5" key="1">
    <citation type="submission" date="2019-01" db="EMBL/GenBank/DDBJ databases">
        <authorList>
            <person name="Chen W.-M."/>
        </authorList>
    </citation>
    <scope>NUCLEOTIDE SEQUENCE [LARGE SCALE GENOMIC DNA]</scope>
    <source>
        <strain evidence="4 5">KYPC3</strain>
    </source>
</reference>
<dbReference type="AlphaFoldDB" id="A0A437QG33"/>
<dbReference type="RefSeq" id="WP_127700439.1">
    <property type="nucleotide sequence ID" value="NZ_SACS01000021.1"/>
</dbReference>
<dbReference type="OrthoDB" id="9795226at2"/>
<organism evidence="4 5">
    <name type="scientific">Rheinheimera riviphila</name>
    <dbReference type="NCBI Taxonomy" id="1834037"/>
    <lineage>
        <taxon>Bacteria</taxon>
        <taxon>Pseudomonadati</taxon>
        <taxon>Pseudomonadota</taxon>
        <taxon>Gammaproteobacteria</taxon>
        <taxon>Chromatiales</taxon>
        <taxon>Chromatiaceae</taxon>
        <taxon>Rheinheimera</taxon>
    </lineage>
</organism>
<dbReference type="PANTHER" id="PTHR14289:SF16">
    <property type="entry name" value="POLYMERASE DELTA-INTERACTING PROTEIN 2"/>
    <property type="match status" value="1"/>
</dbReference>
<name>A0A437QG33_9GAMM</name>
<evidence type="ECO:0000313" key="4">
    <source>
        <dbReference type="EMBL" id="RVU33462.1"/>
    </source>
</evidence>
<keyword evidence="5" id="KW-1185">Reference proteome</keyword>
<evidence type="ECO:0000256" key="2">
    <source>
        <dbReference type="HAMAP-Rule" id="MF_00791"/>
    </source>
</evidence>
<accession>A0A437QG33</accession>
<dbReference type="NCBIfam" id="NF003967">
    <property type="entry name" value="PRK05461.1"/>
    <property type="match status" value="1"/>
</dbReference>
<dbReference type="SUPFAM" id="SSF110069">
    <property type="entry name" value="ApaG-like"/>
    <property type="match status" value="1"/>
</dbReference>